<gene>
    <name evidence="5" type="ORF">FPAR1323_LOCUS13715</name>
</gene>
<sequence length="230" mass="25114">MAYSNNDYDVLFKVLLIGDSAVGKSSIVKRYTDDEYDGKFISTIGVDFSIKTIDRNGKRVKLQVWDTAGQERFRSITTSYYRNADGIIMVHDLTDPSSLAAIDHTWMGEVSAYSSGTKSPSLAVVGNKADLKRSNPQDPNLAAGQGDAHFDIDDSQLSGLARFEVSAKSGEGVEEVFLNIADDMMAKYNSKLSTREVTEETRYMRPGRGISLMSRSEAGGGMFGACCSLL</sequence>
<organism evidence="5">
    <name type="scientific">Florenciella parvula</name>
    <dbReference type="NCBI Taxonomy" id="236787"/>
    <lineage>
        <taxon>Eukaryota</taxon>
        <taxon>Sar</taxon>
        <taxon>Stramenopiles</taxon>
        <taxon>Ochrophyta</taxon>
        <taxon>Dictyochophyceae</taxon>
        <taxon>Florenciellales</taxon>
        <taxon>Florenciella</taxon>
    </lineage>
</organism>
<dbReference type="InterPro" id="IPR005225">
    <property type="entry name" value="Small_GTP-bd"/>
</dbReference>
<dbReference type="InterPro" id="IPR001806">
    <property type="entry name" value="Small_GTPase"/>
</dbReference>
<dbReference type="Pfam" id="PF00071">
    <property type="entry name" value="Ras"/>
    <property type="match status" value="1"/>
</dbReference>
<name>A0A7S2G8R7_9STRA</name>
<evidence type="ECO:0000256" key="4">
    <source>
        <dbReference type="ARBA" id="ARBA00023288"/>
    </source>
</evidence>
<evidence type="ECO:0000313" key="5">
    <source>
        <dbReference type="EMBL" id="CAD9436733.1"/>
    </source>
</evidence>
<keyword evidence="2" id="KW-0547">Nucleotide-binding</keyword>
<dbReference type="Gene3D" id="3.40.50.300">
    <property type="entry name" value="P-loop containing nucleotide triphosphate hydrolases"/>
    <property type="match status" value="1"/>
</dbReference>
<keyword evidence="3" id="KW-0342">GTP-binding</keyword>
<dbReference type="PRINTS" id="PR00449">
    <property type="entry name" value="RASTRNSFRMNG"/>
</dbReference>
<evidence type="ECO:0008006" key="6">
    <source>
        <dbReference type="Google" id="ProtNLM"/>
    </source>
</evidence>
<dbReference type="PROSITE" id="PS51421">
    <property type="entry name" value="RAS"/>
    <property type="match status" value="1"/>
</dbReference>
<dbReference type="EMBL" id="HBGT01026350">
    <property type="protein sequence ID" value="CAD9436733.1"/>
    <property type="molecule type" value="Transcribed_RNA"/>
</dbReference>
<dbReference type="GO" id="GO:0003924">
    <property type="term" value="F:GTPase activity"/>
    <property type="evidence" value="ECO:0007669"/>
    <property type="project" value="InterPro"/>
</dbReference>
<proteinExistence type="inferred from homology"/>
<dbReference type="CDD" id="cd00154">
    <property type="entry name" value="Rab"/>
    <property type="match status" value="1"/>
</dbReference>
<dbReference type="SUPFAM" id="SSF52540">
    <property type="entry name" value="P-loop containing nucleoside triphosphate hydrolases"/>
    <property type="match status" value="1"/>
</dbReference>
<evidence type="ECO:0000256" key="1">
    <source>
        <dbReference type="ARBA" id="ARBA00006270"/>
    </source>
</evidence>
<dbReference type="GO" id="GO:0005525">
    <property type="term" value="F:GTP binding"/>
    <property type="evidence" value="ECO:0007669"/>
    <property type="project" value="UniProtKB-KW"/>
</dbReference>
<comment type="similarity">
    <text evidence="1">Belongs to the small GTPase superfamily. Rab family.</text>
</comment>
<dbReference type="FunFam" id="3.40.50.300:FF:001329">
    <property type="entry name" value="Small GTP-binding protein, putative"/>
    <property type="match status" value="1"/>
</dbReference>
<reference evidence="5" key="1">
    <citation type="submission" date="2021-01" db="EMBL/GenBank/DDBJ databases">
        <authorList>
            <person name="Corre E."/>
            <person name="Pelletier E."/>
            <person name="Niang G."/>
            <person name="Scheremetjew M."/>
            <person name="Finn R."/>
            <person name="Kale V."/>
            <person name="Holt S."/>
            <person name="Cochrane G."/>
            <person name="Meng A."/>
            <person name="Brown T."/>
            <person name="Cohen L."/>
        </authorList>
    </citation>
    <scope>NUCLEOTIDE SEQUENCE</scope>
    <source>
        <strain evidence="5">RCC1693</strain>
    </source>
</reference>
<dbReference type="PROSITE" id="PS51419">
    <property type="entry name" value="RAB"/>
    <property type="match status" value="1"/>
</dbReference>
<evidence type="ECO:0000256" key="2">
    <source>
        <dbReference type="ARBA" id="ARBA00022741"/>
    </source>
</evidence>
<dbReference type="InterPro" id="IPR027417">
    <property type="entry name" value="P-loop_NTPase"/>
</dbReference>
<accession>A0A7S2G8R7</accession>
<dbReference type="NCBIfam" id="TIGR00231">
    <property type="entry name" value="small_GTP"/>
    <property type="match status" value="1"/>
</dbReference>
<evidence type="ECO:0000256" key="3">
    <source>
        <dbReference type="ARBA" id="ARBA00023134"/>
    </source>
</evidence>
<dbReference type="AlphaFoldDB" id="A0A7S2G8R7"/>
<dbReference type="InterPro" id="IPR050305">
    <property type="entry name" value="Small_GTPase_Rab"/>
</dbReference>
<dbReference type="SMART" id="SM00176">
    <property type="entry name" value="RAN"/>
    <property type="match status" value="1"/>
</dbReference>
<keyword evidence="4" id="KW-0449">Lipoprotein</keyword>
<dbReference type="SMART" id="SM00175">
    <property type="entry name" value="RAB"/>
    <property type="match status" value="1"/>
</dbReference>
<protein>
    <recommendedName>
        <fullName evidence="6">Ras-related protein Rab-18</fullName>
    </recommendedName>
</protein>
<dbReference type="SMART" id="SM00174">
    <property type="entry name" value="RHO"/>
    <property type="match status" value="1"/>
</dbReference>
<dbReference type="SMART" id="SM00173">
    <property type="entry name" value="RAS"/>
    <property type="match status" value="1"/>
</dbReference>
<dbReference type="PANTHER" id="PTHR47980">
    <property type="entry name" value="LD44762P"/>
    <property type="match status" value="1"/>
</dbReference>